<comment type="caution">
    <text evidence="2">The sequence shown here is derived from an EMBL/GenBank/DDBJ whole genome shotgun (WGS) entry which is preliminary data.</text>
</comment>
<dbReference type="SUPFAM" id="SSF51905">
    <property type="entry name" value="FAD/NAD(P)-binding domain"/>
    <property type="match status" value="1"/>
</dbReference>
<feature type="domain" description="FAD-dependent urate hydroxylase HpyO/Asp monooxygenase CreE-like FAD/NAD(P)-binding" evidence="1">
    <location>
        <begin position="8"/>
        <end position="184"/>
    </location>
</feature>
<accession>A0A2T0T207</accession>
<evidence type="ECO:0000313" key="3">
    <source>
        <dbReference type="Proteomes" id="UP000239494"/>
    </source>
</evidence>
<dbReference type="InterPro" id="IPR036188">
    <property type="entry name" value="FAD/NAD-bd_sf"/>
</dbReference>
<evidence type="ECO:0000313" key="2">
    <source>
        <dbReference type="EMBL" id="PRY39674.1"/>
    </source>
</evidence>
<dbReference type="PANTHER" id="PTHR40254">
    <property type="entry name" value="BLR0577 PROTEIN"/>
    <property type="match status" value="1"/>
</dbReference>
<protein>
    <submittedName>
        <fullName evidence="2">Putative NAD(P)/FAD-binding protein YdhS</fullName>
    </submittedName>
</protein>
<evidence type="ECO:0000259" key="1">
    <source>
        <dbReference type="Pfam" id="PF13454"/>
    </source>
</evidence>
<dbReference type="Proteomes" id="UP000239494">
    <property type="component" value="Unassembled WGS sequence"/>
</dbReference>
<keyword evidence="3" id="KW-1185">Reference proteome</keyword>
<gene>
    <name evidence="2" type="ORF">CLV43_107261</name>
</gene>
<organism evidence="2 3">
    <name type="scientific">Umezawaea tangerina</name>
    <dbReference type="NCBI Taxonomy" id="84725"/>
    <lineage>
        <taxon>Bacteria</taxon>
        <taxon>Bacillati</taxon>
        <taxon>Actinomycetota</taxon>
        <taxon>Actinomycetes</taxon>
        <taxon>Pseudonocardiales</taxon>
        <taxon>Pseudonocardiaceae</taxon>
        <taxon>Umezawaea</taxon>
    </lineage>
</organism>
<dbReference type="PANTHER" id="PTHR40254:SF1">
    <property type="entry name" value="BLR0577 PROTEIN"/>
    <property type="match status" value="1"/>
</dbReference>
<dbReference type="RefSeq" id="WP_106189592.1">
    <property type="nucleotide sequence ID" value="NZ_PVTF01000007.1"/>
</dbReference>
<dbReference type="Pfam" id="PF13454">
    <property type="entry name" value="NAD_binding_9"/>
    <property type="match status" value="1"/>
</dbReference>
<dbReference type="InterPro" id="IPR052189">
    <property type="entry name" value="L-asp_N-monooxygenase_NS-form"/>
</dbReference>
<name>A0A2T0T207_9PSEU</name>
<proteinExistence type="predicted"/>
<sequence>MGRTVRLAVIGAGPSATYVMERLAATADSLGEGTSLEIHVYDRSGHFGDGEVHSAEQPTTSFLNRIVGQVAFAADESVSDAGPLLPRELRPTLHEWCRTKFDETGDPSFDLSPEDWPKRYVHGLALREQFGTYLDLLRAHPRIDVLLHGTEVVDLVEQADGLRPVTADGAAQGVVDHVLMLTGHSANDPASLPRQRAWAEFAAKGPATFVSSVYPLEVGLPEDVVAPGQSIGCAGMGLTAIDVVLHLTEGRGGTYDEVDGRLVYRPSGREPASILAFSGSGLFTFARPFNAKERDLANLEHRGVFLTEGAVDRLRAAVGSPVLIGDRVRRQLDFERHILPIVLLEMALLQHTTLLGPDAGAALADAARPAFEAFLRDAGGDVDPEGAQRVLLRPLEQAFTTMAAVLDAVLRGERPIAGTDPLLSAALRRFLHVVYGEAAAAELAGLLDDPASFAAAVAAATSPWGNETTVAGNAFSWKDTIEPVDGTVGEDGFREALLEFMRLDHLRADQNNVDNPVKAAADGVWRDLRPVLAHAVDFGGLTARSHRTFLDVYMRHHNRLANGAALEVMEKMLALVEHGLLDVSVGPGASVRGVDGRWRVTGRDTGVERDFDVLVDARVHSFDPEADLSPIYPNLLRRGLVRKWRNPGQDGAPDFEPGGLDLTDGFHPVRSGGSADERLTFLGPPSEGVMFFQLGALRPNQDHHIMHDVLRWLHEFWGHVRTADDLDAALVR</sequence>
<dbReference type="AlphaFoldDB" id="A0A2T0T207"/>
<dbReference type="EMBL" id="PVTF01000007">
    <property type="protein sequence ID" value="PRY39674.1"/>
    <property type="molecule type" value="Genomic_DNA"/>
</dbReference>
<dbReference type="InterPro" id="IPR038732">
    <property type="entry name" value="HpyO/CreE_NAD-binding"/>
</dbReference>
<dbReference type="OrthoDB" id="3653265at2"/>
<reference evidence="2 3" key="1">
    <citation type="submission" date="2018-03" db="EMBL/GenBank/DDBJ databases">
        <title>Genomic Encyclopedia of Archaeal and Bacterial Type Strains, Phase II (KMG-II): from individual species to whole genera.</title>
        <authorList>
            <person name="Goeker M."/>
        </authorList>
    </citation>
    <scope>NUCLEOTIDE SEQUENCE [LARGE SCALE GENOMIC DNA]</scope>
    <source>
        <strain evidence="2 3">DSM 44720</strain>
    </source>
</reference>